<dbReference type="Proteomes" id="UP000186373">
    <property type="component" value="Unassembled WGS sequence"/>
</dbReference>
<reference evidence="2" key="1">
    <citation type="submission" date="2017-01" db="EMBL/GenBank/DDBJ databases">
        <authorList>
            <person name="Varghese N."/>
            <person name="Submissions S."/>
        </authorList>
    </citation>
    <scope>NUCLEOTIDE SEQUENCE [LARGE SCALE GENOMIC DNA]</scope>
    <source>
        <strain evidence="2">DSM 17126</strain>
    </source>
</reference>
<accession>A0A1N7KKY5</accession>
<dbReference type="AlphaFoldDB" id="A0A1N7KKY5"/>
<feature type="non-terminal residue" evidence="1">
    <location>
        <position position="1"/>
    </location>
</feature>
<proteinExistence type="predicted"/>
<dbReference type="EMBL" id="FTNY01000012">
    <property type="protein sequence ID" value="SIS62269.1"/>
    <property type="molecule type" value="Genomic_DNA"/>
</dbReference>
<name>A0A1N7KKY5_9FLAO</name>
<sequence>GTLVVDQNTNTEVKLYIAKGAVAFDHSNSISGNKNIDILKKKNVKNRKLVFQKKEIKEINKAKQSKSVAKEIKSQYFVTLIDRLHFFFNTNKNYGNLFLPVSNNTYKSATVHQSIFYISQQFLSKRQRTIAYKADYYIHKSTRYFAIRPPPKFYII</sequence>
<evidence type="ECO:0000313" key="2">
    <source>
        <dbReference type="Proteomes" id="UP000186373"/>
    </source>
</evidence>
<keyword evidence="2" id="KW-1185">Reference proteome</keyword>
<organism evidence="1 2">
    <name type="scientific">Chryseobacterium shigense</name>
    <dbReference type="NCBI Taxonomy" id="297244"/>
    <lineage>
        <taxon>Bacteria</taxon>
        <taxon>Pseudomonadati</taxon>
        <taxon>Bacteroidota</taxon>
        <taxon>Flavobacteriia</taxon>
        <taxon>Flavobacteriales</taxon>
        <taxon>Weeksellaceae</taxon>
        <taxon>Chryseobacterium group</taxon>
        <taxon>Chryseobacterium</taxon>
    </lineage>
</organism>
<evidence type="ECO:0000313" key="1">
    <source>
        <dbReference type="EMBL" id="SIS62269.1"/>
    </source>
</evidence>
<dbReference type="RefSeq" id="WP_167369809.1">
    <property type="nucleotide sequence ID" value="NZ_FTNY01000012.1"/>
</dbReference>
<protein>
    <submittedName>
        <fullName evidence="1">Uncharacterized protein</fullName>
    </submittedName>
</protein>
<gene>
    <name evidence="1" type="ORF">SAMN05421639_11216</name>
</gene>